<evidence type="ECO:0000313" key="1">
    <source>
        <dbReference type="EMBL" id="MEI2684632.1"/>
    </source>
</evidence>
<proteinExistence type="predicted"/>
<dbReference type="Proteomes" id="UP001306592">
    <property type="component" value="Unassembled WGS sequence"/>
</dbReference>
<evidence type="ECO:0000313" key="2">
    <source>
        <dbReference type="Proteomes" id="UP001306592"/>
    </source>
</evidence>
<sequence length="116" mass="12605">MAKKTQVEILVHTPFTYTSEKGEKMPFDAGRHNVDKDVAEHWFVVAHSDQTGTATTSGSDEELLAQIDSLKTQLDEQIKLNGEHVESIAAKDKALEVLTAELETLKAAGAGADVKK</sequence>
<dbReference type="EMBL" id="JBANEI010000036">
    <property type="protein sequence ID" value="MEI2684632.1"/>
    <property type="molecule type" value="Genomic_DNA"/>
</dbReference>
<evidence type="ECO:0008006" key="3">
    <source>
        <dbReference type="Google" id="ProtNLM"/>
    </source>
</evidence>
<dbReference type="RefSeq" id="WP_336204457.1">
    <property type="nucleotide sequence ID" value="NZ_JBANEI010000036.1"/>
</dbReference>
<protein>
    <recommendedName>
        <fullName evidence="3">Bacteriophage protein</fullName>
    </recommendedName>
</protein>
<organism evidence="1 2">
    <name type="scientific">Erwinia aphidicola</name>
    <dbReference type="NCBI Taxonomy" id="68334"/>
    <lineage>
        <taxon>Bacteria</taxon>
        <taxon>Pseudomonadati</taxon>
        <taxon>Pseudomonadota</taxon>
        <taxon>Gammaproteobacteria</taxon>
        <taxon>Enterobacterales</taxon>
        <taxon>Erwiniaceae</taxon>
        <taxon>Erwinia</taxon>
    </lineage>
</organism>
<name>A0ABU8DM87_ERWAP</name>
<gene>
    <name evidence="1" type="ORF">V8N49_23750</name>
</gene>
<comment type="caution">
    <text evidence="1">The sequence shown here is derived from an EMBL/GenBank/DDBJ whole genome shotgun (WGS) entry which is preliminary data.</text>
</comment>
<accession>A0ABU8DM87</accession>
<keyword evidence="2" id="KW-1185">Reference proteome</keyword>
<reference evidence="1 2" key="1">
    <citation type="submission" date="2024-02" db="EMBL/GenBank/DDBJ databases">
        <title>First report Erwinia aphidicola in onion in Chile.</title>
        <authorList>
            <person name="Valenzuela M."/>
            <person name="Pena M."/>
            <person name="Dutta B."/>
        </authorList>
    </citation>
    <scope>NUCLEOTIDE SEQUENCE [LARGE SCALE GENOMIC DNA]</scope>
    <source>
        <strain evidence="1 2">QCJ3A</strain>
    </source>
</reference>